<keyword evidence="3 7" id="KW-0479">Metal-binding</keyword>
<keyword evidence="6 7" id="KW-0503">Monooxygenase</keyword>
<dbReference type="FunFam" id="1.10.630.10:FF:000018">
    <property type="entry name" value="Cytochrome P450 monooxygenase"/>
    <property type="match status" value="1"/>
</dbReference>
<dbReference type="InterPro" id="IPR017972">
    <property type="entry name" value="Cyt_P450_CS"/>
</dbReference>
<gene>
    <name evidence="8" type="ORF">Pflav_056980</name>
</gene>
<keyword evidence="4 7" id="KW-0560">Oxidoreductase</keyword>
<evidence type="ECO:0000313" key="8">
    <source>
        <dbReference type="EMBL" id="BCB79288.1"/>
    </source>
</evidence>
<organism evidence="8 9">
    <name type="scientific">Phytohabitans flavus</name>
    <dbReference type="NCBI Taxonomy" id="1076124"/>
    <lineage>
        <taxon>Bacteria</taxon>
        <taxon>Bacillati</taxon>
        <taxon>Actinomycetota</taxon>
        <taxon>Actinomycetes</taxon>
        <taxon>Micromonosporales</taxon>
        <taxon>Micromonosporaceae</taxon>
    </lineage>
</organism>
<evidence type="ECO:0000256" key="3">
    <source>
        <dbReference type="ARBA" id="ARBA00022723"/>
    </source>
</evidence>
<evidence type="ECO:0000256" key="1">
    <source>
        <dbReference type="ARBA" id="ARBA00010617"/>
    </source>
</evidence>
<dbReference type="AlphaFoldDB" id="A0A6F8XZZ2"/>
<dbReference type="InterPro" id="IPR036396">
    <property type="entry name" value="Cyt_P450_sf"/>
</dbReference>
<dbReference type="KEGG" id="pfla:Pflav_056980"/>
<dbReference type="InterPro" id="IPR002397">
    <property type="entry name" value="Cyt_P450_B"/>
</dbReference>
<dbReference type="PANTHER" id="PTHR46696">
    <property type="entry name" value="P450, PUTATIVE (EUROFUNG)-RELATED"/>
    <property type="match status" value="1"/>
</dbReference>
<dbReference type="InterPro" id="IPR001128">
    <property type="entry name" value="Cyt_P450"/>
</dbReference>
<dbReference type="RefSeq" id="WP_173039182.1">
    <property type="nucleotide sequence ID" value="NZ_AP022870.1"/>
</dbReference>
<evidence type="ECO:0000256" key="5">
    <source>
        <dbReference type="ARBA" id="ARBA00023004"/>
    </source>
</evidence>
<dbReference type="Gene3D" id="1.10.630.10">
    <property type="entry name" value="Cytochrome P450"/>
    <property type="match status" value="1"/>
</dbReference>
<accession>A0A6F8XZZ2</accession>
<dbReference type="PRINTS" id="PR00359">
    <property type="entry name" value="BP450"/>
</dbReference>
<name>A0A6F8XZZ2_9ACTN</name>
<dbReference type="GO" id="GO:0005506">
    <property type="term" value="F:iron ion binding"/>
    <property type="evidence" value="ECO:0007669"/>
    <property type="project" value="InterPro"/>
</dbReference>
<dbReference type="GO" id="GO:0016705">
    <property type="term" value="F:oxidoreductase activity, acting on paired donors, with incorporation or reduction of molecular oxygen"/>
    <property type="evidence" value="ECO:0007669"/>
    <property type="project" value="InterPro"/>
</dbReference>
<evidence type="ECO:0000256" key="7">
    <source>
        <dbReference type="RuleBase" id="RU000461"/>
    </source>
</evidence>
<dbReference type="Proteomes" id="UP000502508">
    <property type="component" value="Chromosome"/>
</dbReference>
<protein>
    <submittedName>
        <fullName evidence="8">Cytochrome P450</fullName>
    </submittedName>
</protein>
<dbReference type="Pfam" id="PF00067">
    <property type="entry name" value="p450"/>
    <property type="match status" value="1"/>
</dbReference>
<dbReference type="PRINTS" id="PR00385">
    <property type="entry name" value="P450"/>
</dbReference>
<evidence type="ECO:0000256" key="6">
    <source>
        <dbReference type="ARBA" id="ARBA00023033"/>
    </source>
</evidence>
<dbReference type="EMBL" id="AP022870">
    <property type="protein sequence ID" value="BCB79288.1"/>
    <property type="molecule type" value="Genomic_DNA"/>
</dbReference>
<sequence length="390" mass="43504">MSNTAQLVDFPLRRPGQPYPPNQYADFRSREGLVWSHMPTGAKVWLVTKYDDVRAVLTDPKISSSPRHEGFPSVGRTGGVPNPDQVPGWFVALDPPDHDRFRKALIPEFTVRRIREMRPSIQEVVDHRIDGLLAAGNEADLVHDFTAAVPSLVISALLGVPHVDRDFFEARIRLLVTMSSTHDQRDQATREILRYLSRLILVKQKRPGDDLISVMLASEAMSLQEISGAAMLLLIAGQETTANNMALGMITLLLNPQWIGDERAVEELLRYYSVADMVALRVAVEDVEIGGQLIKAGEGIVPLVAAANHDSAIFERADEFDPSRSARHHVAFGYGVHQCLGQHLVRAELDIAYKTLFERIPKLELAIPVEELPFKYDGVVFGLESLPVRW</sequence>
<evidence type="ECO:0000256" key="4">
    <source>
        <dbReference type="ARBA" id="ARBA00023002"/>
    </source>
</evidence>
<dbReference type="GO" id="GO:0020037">
    <property type="term" value="F:heme binding"/>
    <property type="evidence" value="ECO:0007669"/>
    <property type="project" value="InterPro"/>
</dbReference>
<dbReference type="PROSITE" id="PS00086">
    <property type="entry name" value="CYTOCHROME_P450"/>
    <property type="match status" value="1"/>
</dbReference>
<proteinExistence type="inferred from homology"/>
<keyword evidence="2 7" id="KW-0349">Heme</keyword>
<evidence type="ECO:0000313" key="9">
    <source>
        <dbReference type="Proteomes" id="UP000502508"/>
    </source>
</evidence>
<reference evidence="8 9" key="2">
    <citation type="submission" date="2020-03" db="EMBL/GenBank/DDBJ databases">
        <authorList>
            <person name="Ichikawa N."/>
            <person name="Kimura A."/>
            <person name="Kitahashi Y."/>
            <person name="Uohara A."/>
        </authorList>
    </citation>
    <scope>NUCLEOTIDE SEQUENCE [LARGE SCALE GENOMIC DNA]</scope>
    <source>
        <strain evidence="8 9">NBRC 107702</strain>
    </source>
</reference>
<dbReference type="CDD" id="cd11030">
    <property type="entry name" value="CYP105-like"/>
    <property type="match status" value="1"/>
</dbReference>
<keyword evidence="5 7" id="KW-0408">Iron</keyword>
<comment type="similarity">
    <text evidence="1 7">Belongs to the cytochrome P450 family.</text>
</comment>
<reference evidence="8 9" key="1">
    <citation type="submission" date="2020-03" db="EMBL/GenBank/DDBJ databases">
        <title>Whole genome shotgun sequence of Phytohabitans flavus NBRC 107702.</title>
        <authorList>
            <person name="Komaki H."/>
            <person name="Tamura T."/>
        </authorList>
    </citation>
    <scope>NUCLEOTIDE SEQUENCE [LARGE SCALE GENOMIC DNA]</scope>
    <source>
        <strain evidence="8 9">NBRC 107702</strain>
    </source>
</reference>
<evidence type="ECO:0000256" key="2">
    <source>
        <dbReference type="ARBA" id="ARBA00022617"/>
    </source>
</evidence>
<dbReference type="PANTHER" id="PTHR46696:SF1">
    <property type="entry name" value="CYTOCHROME P450 YJIB-RELATED"/>
    <property type="match status" value="1"/>
</dbReference>
<keyword evidence="9" id="KW-1185">Reference proteome</keyword>
<dbReference type="GO" id="GO:0004497">
    <property type="term" value="F:monooxygenase activity"/>
    <property type="evidence" value="ECO:0007669"/>
    <property type="project" value="UniProtKB-KW"/>
</dbReference>
<dbReference type="SUPFAM" id="SSF48264">
    <property type="entry name" value="Cytochrome P450"/>
    <property type="match status" value="1"/>
</dbReference>
<dbReference type="GO" id="GO:0017000">
    <property type="term" value="P:antibiotic biosynthetic process"/>
    <property type="evidence" value="ECO:0007669"/>
    <property type="project" value="UniProtKB-ARBA"/>
</dbReference>